<dbReference type="SUPFAM" id="SSF51197">
    <property type="entry name" value="Clavaminate synthase-like"/>
    <property type="match status" value="1"/>
</dbReference>
<protein>
    <submittedName>
        <fullName evidence="5">Uncharacterized protein</fullName>
    </submittedName>
</protein>
<sequence length="288" mass="33046">MGFLNKDQIEHFHNDGYLIINNFLSDEDVASLRKAIATIIDDFQPDQHRSVFTTTDTPKQARDTYFLESGDKIRYFFEEGALNENGELIVEKDRSLNKIGHALHWLDPDFKRVTFSPKVKESLKDIGFKDPAIAQSMYIFKQPGIGGEVSPHQDSTFLHTEPMKIVGMWFALEDVTLENGCLWFIPGSHKEGISRRFIRNPDTSSPNLTIYTDPNPEYDETKFIPGPVPKGSMVLIHGEVVHKSERNLSQNSRHIYTFHVIERENTIYSSDNWLQPTEKLPFPGVFDN</sequence>
<dbReference type="AlphaFoldDB" id="A0AAD5LM26"/>
<dbReference type="EMBL" id="WJBH02000001">
    <property type="protein sequence ID" value="KAI9564545.1"/>
    <property type="molecule type" value="Genomic_DNA"/>
</dbReference>
<organism evidence="5 6">
    <name type="scientific">Daphnia sinensis</name>
    <dbReference type="NCBI Taxonomy" id="1820382"/>
    <lineage>
        <taxon>Eukaryota</taxon>
        <taxon>Metazoa</taxon>
        <taxon>Ecdysozoa</taxon>
        <taxon>Arthropoda</taxon>
        <taxon>Crustacea</taxon>
        <taxon>Branchiopoda</taxon>
        <taxon>Diplostraca</taxon>
        <taxon>Cladocera</taxon>
        <taxon>Anomopoda</taxon>
        <taxon>Daphniidae</taxon>
        <taxon>Daphnia</taxon>
        <taxon>Daphnia similis group</taxon>
    </lineage>
</organism>
<keyword evidence="2" id="KW-0479">Metal-binding</keyword>
<dbReference type="Gene3D" id="2.60.120.620">
    <property type="entry name" value="q2cbj1_9rhob like domain"/>
    <property type="match status" value="1"/>
</dbReference>
<proteinExistence type="inferred from homology"/>
<gene>
    <name evidence="5" type="ORF">GHT06_008284</name>
</gene>
<evidence type="ECO:0000313" key="5">
    <source>
        <dbReference type="EMBL" id="KAI9564545.1"/>
    </source>
</evidence>
<evidence type="ECO:0000256" key="3">
    <source>
        <dbReference type="ARBA" id="ARBA00023004"/>
    </source>
</evidence>
<evidence type="ECO:0000313" key="6">
    <source>
        <dbReference type="Proteomes" id="UP000820818"/>
    </source>
</evidence>
<accession>A0AAD5LM26</accession>
<keyword evidence="3" id="KW-0408">Iron</keyword>
<comment type="similarity">
    <text evidence="4">Belongs to the PhyH family. PHYHD1 subfamily.</text>
</comment>
<dbReference type="Pfam" id="PF05721">
    <property type="entry name" value="PhyH"/>
    <property type="match status" value="1"/>
</dbReference>
<dbReference type="PANTHER" id="PTHR20883:SF15">
    <property type="entry name" value="PHYTANOYL-COA DIOXYGENASE DOMAIN-CONTAINING PROTEIN 1"/>
    <property type="match status" value="1"/>
</dbReference>
<evidence type="ECO:0000256" key="1">
    <source>
        <dbReference type="ARBA" id="ARBA00001962"/>
    </source>
</evidence>
<dbReference type="Proteomes" id="UP000820818">
    <property type="component" value="Linkage Group LG1"/>
</dbReference>
<keyword evidence="6" id="KW-1185">Reference proteome</keyword>
<comment type="caution">
    <text evidence="5">The sequence shown here is derived from an EMBL/GenBank/DDBJ whole genome shotgun (WGS) entry which is preliminary data.</text>
</comment>
<name>A0AAD5LM26_9CRUS</name>
<dbReference type="GO" id="GO:0046872">
    <property type="term" value="F:metal ion binding"/>
    <property type="evidence" value="ECO:0007669"/>
    <property type="project" value="UniProtKB-KW"/>
</dbReference>
<evidence type="ECO:0000256" key="2">
    <source>
        <dbReference type="ARBA" id="ARBA00022723"/>
    </source>
</evidence>
<dbReference type="InterPro" id="IPR008775">
    <property type="entry name" value="Phytyl_CoA_dOase-like"/>
</dbReference>
<dbReference type="PANTHER" id="PTHR20883">
    <property type="entry name" value="PHYTANOYL-COA DIOXYGENASE DOMAIN CONTAINING 1"/>
    <property type="match status" value="1"/>
</dbReference>
<evidence type="ECO:0000256" key="4">
    <source>
        <dbReference type="ARBA" id="ARBA00038356"/>
    </source>
</evidence>
<reference evidence="5 6" key="1">
    <citation type="submission" date="2022-05" db="EMBL/GenBank/DDBJ databases">
        <title>A multi-omics perspective on studying reproductive biology in Daphnia sinensis.</title>
        <authorList>
            <person name="Jia J."/>
        </authorList>
    </citation>
    <scope>NUCLEOTIDE SEQUENCE [LARGE SCALE GENOMIC DNA]</scope>
    <source>
        <strain evidence="5 6">WSL</strain>
    </source>
</reference>
<comment type="cofactor">
    <cofactor evidence="1">
        <name>Fe cation</name>
        <dbReference type="ChEBI" id="CHEBI:24875"/>
    </cofactor>
</comment>